<dbReference type="GO" id="GO:0009055">
    <property type="term" value="F:electron transfer activity"/>
    <property type="evidence" value="ECO:0007669"/>
    <property type="project" value="InterPro"/>
</dbReference>
<evidence type="ECO:0000256" key="11">
    <source>
        <dbReference type="SAM" id="SignalP"/>
    </source>
</evidence>
<dbReference type="PANTHER" id="PTHR10266">
    <property type="entry name" value="CYTOCHROME C1"/>
    <property type="match status" value="1"/>
</dbReference>
<protein>
    <recommendedName>
        <fullName evidence="2">Cytochrome c1</fullName>
    </recommendedName>
</protein>
<dbReference type="GO" id="GO:0046872">
    <property type="term" value="F:metal ion binding"/>
    <property type="evidence" value="ECO:0007669"/>
    <property type="project" value="UniProtKB-KW"/>
</dbReference>
<sequence>MRKLILSVLTAASVAGLSGTALASGGGEPLMKPGFSWEGLFGKYEKAQLKRGFEVFNAICSNCHGLRLVAYRNLSAVGLTGEEIKDVAAAREKADAPNDEGLVSMRAGRPSDKFIDPFPNDKAAASANGGALPPDLSLMAKARVGGPNYIYSLMLGFKDEAPADHPIPEGKYFNTYFPGNAISMPPQLMEDLVSYTDGTKATPEQLAKDITAFLNWAAEPELDERKSLGLKVMLFLAVFTAMLYALKVQIWKNLH</sequence>
<dbReference type="InterPro" id="IPR002326">
    <property type="entry name" value="Cyt_c1"/>
</dbReference>
<evidence type="ECO:0000256" key="3">
    <source>
        <dbReference type="ARBA" id="ARBA00022617"/>
    </source>
</evidence>
<dbReference type="Gene3D" id="1.10.760.10">
    <property type="entry name" value="Cytochrome c-like domain"/>
    <property type="match status" value="1"/>
</dbReference>
<accession>A0A178M9C1</accession>
<comment type="subcellular location">
    <subcellularLocation>
        <location evidence="1">Membrane</location>
    </subcellularLocation>
</comment>
<feature type="domain" description="Cytochrome c" evidence="12">
    <location>
        <begin position="47"/>
        <end position="200"/>
    </location>
</feature>
<evidence type="ECO:0000256" key="2">
    <source>
        <dbReference type="ARBA" id="ARBA00016165"/>
    </source>
</evidence>
<dbReference type="AlphaFoldDB" id="A0A178M9C1"/>
<comment type="caution">
    <text evidence="13">The sequence shown here is derived from an EMBL/GenBank/DDBJ whole genome shotgun (WGS) entry which is preliminary data.</text>
</comment>
<evidence type="ECO:0000256" key="7">
    <source>
        <dbReference type="ARBA" id="ARBA00023004"/>
    </source>
</evidence>
<feature type="binding site" description="covalent" evidence="9">
    <location>
        <position position="64"/>
    </location>
    <ligand>
        <name>heme c</name>
        <dbReference type="ChEBI" id="CHEBI:61717"/>
    </ligand>
</feature>
<organism evidence="13 14">
    <name type="scientific">Magnetospirillum moscoviense</name>
    <dbReference type="NCBI Taxonomy" id="1437059"/>
    <lineage>
        <taxon>Bacteria</taxon>
        <taxon>Pseudomonadati</taxon>
        <taxon>Pseudomonadota</taxon>
        <taxon>Alphaproteobacteria</taxon>
        <taxon>Rhodospirillales</taxon>
        <taxon>Rhodospirillaceae</taxon>
        <taxon>Magnetospirillum</taxon>
    </lineage>
</organism>
<feature type="signal peptide" evidence="11">
    <location>
        <begin position="1"/>
        <end position="23"/>
    </location>
</feature>
<keyword evidence="6 10" id="KW-1133">Transmembrane helix</keyword>
<keyword evidence="5 9" id="KW-0479">Metal-binding</keyword>
<dbReference type="Pfam" id="PF02167">
    <property type="entry name" value="Cytochrom_C1"/>
    <property type="match status" value="1"/>
</dbReference>
<dbReference type="STRING" id="1437059.A6A05_04305"/>
<keyword evidence="8 10" id="KW-0472">Membrane</keyword>
<name>A0A178M9C1_9PROT</name>
<dbReference type="Gene3D" id="1.20.5.100">
    <property type="entry name" value="Cytochrome c1, transmembrane anchor, C-terminal"/>
    <property type="match status" value="1"/>
</dbReference>
<feature type="binding site" description="covalent" evidence="9">
    <location>
        <position position="60"/>
    </location>
    <ligand>
        <name>heme c</name>
        <dbReference type="ChEBI" id="CHEBI:61717"/>
    </ligand>
</feature>
<keyword evidence="4 10" id="KW-0812">Transmembrane</keyword>
<dbReference type="InterPro" id="IPR009056">
    <property type="entry name" value="Cyt_c-like_dom"/>
</dbReference>
<feature type="transmembrane region" description="Helical" evidence="10">
    <location>
        <begin position="228"/>
        <end position="246"/>
    </location>
</feature>
<gene>
    <name evidence="13" type="ORF">A6A05_04305</name>
</gene>
<keyword evidence="7 9" id="KW-0408">Iron</keyword>
<dbReference type="PROSITE" id="PS51007">
    <property type="entry name" value="CYTC"/>
    <property type="match status" value="1"/>
</dbReference>
<dbReference type="InterPro" id="IPR036909">
    <property type="entry name" value="Cyt_c-like_dom_sf"/>
</dbReference>
<evidence type="ECO:0000256" key="5">
    <source>
        <dbReference type="ARBA" id="ARBA00022723"/>
    </source>
</evidence>
<dbReference type="OrthoDB" id="9808471at2"/>
<evidence type="ECO:0000256" key="1">
    <source>
        <dbReference type="ARBA" id="ARBA00004370"/>
    </source>
</evidence>
<dbReference type="SUPFAM" id="SSF46626">
    <property type="entry name" value="Cytochrome c"/>
    <property type="match status" value="1"/>
</dbReference>
<reference evidence="13 14" key="1">
    <citation type="submission" date="2016-04" db="EMBL/GenBank/DDBJ databases">
        <title>Draft genome sequence of freshwater magnetotactic bacteria Magnetospirillum marisnigri SP-1 and Magnetospirillum moscoviense BB-1.</title>
        <authorList>
            <person name="Koziaeva V."/>
            <person name="Dziuba M.V."/>
            <person name="Ivanov T.M."/>
            <person name="Kuznetsov B."/>
            <person name="Grouzdev D.S."/>
        </authorList>
    </citation>
    <scope>NUCLEOTIDE SEQUENCE [LARGE SCALE GENOMIC DNA]</scope>
    <source>
        <strain evidence="13 14">BB-1</strain>
    </source>
</reference>
<dbReference type="GO" id="GO:0020037">
    <property type="term" value="F:heme binding"/>
    <property type="evidence" value="ECO:0007669"/>
    <property type="project" value="InterPro"/>
</dbReference>
<keyword evidence="3 9" id="KW-0349">Heme</keyword>
<evidence type="ECO:0000256" key="6">
    <source>
        <dbReference type="ARBA" id="ARBA00022989"/>
    </source>
</evidence>
<dbReference type="PANTHER" id="PTHR10266:SF3">
    <property type="entry name" value="CYTOCHROME C1, HEME PROTEIN, MITOCHONDRIAL"/>
    <property type="match status" value="1"/>
</dbReference>
<evidence type="ECO:0000256" key="8">
    <source>
        <dbReference type="ARBA" id="ARBA00023136"/>
    </source>
</evidence>
<dbReference type="RefSeq" id="WP_068504117.1">
    <property type="nucleotide sequence ID" value="NZ_LWQU01000185.1"/>
</dbReference>
<dbReference type="PRINTS" id="PR00603">
    <property type="entry name" value="CYTOCHROMEC1"/>
</dbReference>
<evidence type="ECO:0000313" key="14">
    <source>
        <dbReference type="Proteomes" id="UP000078543"/>
    </source>
</evidence>
<evidence type="ECO:0000256" key="10">
    <source>
        <dbReference type="SAM" id="Phobius"/>
    </source>
</evidence>
<feature type="binding site" description="covalent" evidence="9">
    <location>
        <position position="63"/>
    </location>
    <ligand>
        <name>heme c</name>
        <dbReference type="ChEBI" id="CHEBI:61717"/>
    </ligand>
</feature>
<proteinExistence type="predicted"/>
<dbReference type="GO" id="GO:0016020">
    <property type="term" value="C:membrane"/>
    <property type="evidence" value="ECO:0007669"/>
    <property type="project" value="UniProtKB-SubCell"/>
</dbReference>
<evidence type="ECO:0000259" key="12">
    <source>
        <dbReference type="PROSITE" id="PS51007"/>
    </source>
</evidence>
<evidence type="ECO:0000256" key="9">
    <source>
        <dbReference type="PIRSR" id="PIRSR602326-1"/>
    </source>
</evidence>
<evidence type="ECO:0000313" key="13">
    <source>
        <dbReference type="EMBL" id="OAN45349.1"/>
    </source>
</evidence>
<comment type="cofactor">
    <cofactor evidence="9">
        <name>heme c</name>
        <dbReference type="ChEBI" id="CHEBI:61717"/>
    </cofactor>
    <text evidence="9">Binds 1 heme c group covalently per subunit.</text>
</comment>
<feature type="binding site" description="covalent" evidence="9">
    <location>
        <position position="184"/>
    </location>
    <ligand>
        <name>heme c</name>
        <dbReference type="ChEBI" id="CHEBI:61717"/>
    </ligand>
</feature>
<feature type="chain" id="PRO_5008091776" description="Cytochrome c1" evidence="11">
    <location>
        <begin position="24"/>
        <end position="255"/>
    </location>
</feature>
<keyword evidence="11" id="KW-0732">Signal</keyword>
<dbReference type="Proteomes" id="UP000078543">
    <property type="component" value="Unassembled WGS sequence"/>
</dbReference>
<keyword evidence="14" id="KW-1185">Reference proteome</keyword>
<evidence type="ECO:0000256" key="4">
    <source>
        <dbReference type="ARBA" id="ARBA00022692"/>
    </source>
</evidence>
<dbReference type="EMBL" id="LWQU01000185">
    <property type="protein sequence ID" value="OAN45349.1"/>
    <property type="molecule type" value="Genomic_DNA"/>
</dbReference>